<accession>A0ABP8HH48</accession>
<organism evidence="2 3">
    <name type="scientific">Flaviaesturariibacter amylovorans</name>
    <dbReference type="NCBI Taxonomy" id="1084520"/>
    <lineage>
        <taxon>Bacteria</taxon>
        <taxon>Pseudomonadati</taxon>
        <taxon>Bacteroidota</taxon>
        <taxon>Chitinophagia</taxon>
        <taxon>Chitinophagales</taxon>
        <taxon>Chitinophagaceae</taxon>
        <taxon>Flaviaestuariibacter</taxon>
    </lineage>
</organism>
<dbReference type="Proteomes" id="UP001501725">
    <property type="component" value="Unassembled WGS sequence"/>
</dbReference>
<evidence type="ECO:0000313" key="3">
    <source>
        <dbReference type="Proteomes" id="UP001501725"/>
    </source>
</evidence>
<comment type="caution">
    <text evidence="2">The sequence shown here is derived from an EMBL/GenBank/DDBJ whole genome shotgun (WGS) entry which is preliminary data.</text>
</comment>
<evidence type="ECO:0000313" key="2">
    <source>
        <dbReference type="EMBL" id="GAA4339098.1"/>
    </source>
</evidence>
<evidence type="ECO:0000256" key="1">
    <source>
        <dbReference type="SAM" id="SignalP"/>
    </source>
</evidence>
<dbReference type="NCBIfam" id="TIGR03519">
    <property type="entry name" value="T9SS_PorP_fam"/>
    <property type="match status" value="1"/>
</dbReference>
<feature type="chain" id="PRO_5047008874" description="Type IX secretion system membrane protein PorP/SprF" evidence="1">
    <location>
        <begin position="19"/>
        <end position="329"/>
    </location>
</feature>
<dbReference type="InterPro" id="IPR019861">
    <property type="entry name" value="PorP/SprF_Bacteroidetes"/>
</dbReference>
<sequence>MKKLLILLLSGSSLAAQAQVEPHFSQYYVYPMWLNPALAGTSENAYRVSGLYRNQWAGISTPFSTFGVSGDFSAGNNVGLGANIMRQTAGTGGYTYTTGMLSFSWNGIRWGADARHQLGLGLQAGFLNRRFDPSKFQGGDQWQAGVGFNPTLPTTDPLTRSAAGAFDVGAGIAYVNSAADANVNPFGGISAAHLTQPQDPFIVSGEAKRLPVRLTVHGGARVRVSDNAFIVPNLLFMQQGTAREIMAGGYAQLRVNETTDFMVGANYRLEDAVSPYAGVLFGNMMIGLSYDVNTSRLGKMARGANAFELSLTLLGKRGESMDYFKCPRF</sequence>
<keyword evidence="3" id="KW-1185">Reference proteome</keyword>
<dbReference type="EMBL" id="BAABGY010000011">
    <property type="protein sequence ID" value="GAA4339098.1"/>
    <property type="molecule type" value="Genomic_DNA"/>
</dbReference>
<keyword evidence="1" id="KW-0732">Signal</keyword>
<feature type="signal peptide" evidence="1">
    <location>
        <begin position="1"/>
        <end position="18"/>
    </location>
</feature>
<dbReference type="Pfam" id="PF11751">
    <property type="entry name" value="PorP_SprF"/>
    <property type="match status" value="1"/>
</dbReference>
<dbReference type="RefSeq" id="WP_345257208.1">
    <property type="nucleotide sequence ID" value="NZ_BAABGY010000011.1"/>
</dbReference>
<proteinExistence type="predicted"/>
<gene>
    <name evidence="2" type="ORF">GCM10023184_35980</name>
</gene>
<protein>
    <recommendedName>
        <fullName evidence="4">Type IX secretion system membrane protein PorP/SprF</fullName>
    </recommendedName>
</protein>
<reference evidence="3" key="1">
    <citation type="journal article" date="2019" name="Int. J. Syst. Evol. Microbiol.">
        <title>The Global Catalogue of Microorganisms (GCM) 10K type strain sequencing project: providing services to taxonomists for standard genome sequencing and annotation.</title>
        <authorList>
            <consortium name="The Broad Institute Genomics Platform"/>
            <consortium name="The Broad Institute Genome Sequencing Center for Infectious Disease"/>
            <person name="Wu L."/>
            <person name="Ma J."/>
        </authorList>
    </citation>
    <scope>NUCLEOTIDE SEQUENCE [LARGE SCALE GENOMIC DNA]</scope>
    <source>
        <strain evidence="3">JCM 17919</strain>
    </source>
</reference>
<evidence type="ECO:0008006" key="4">
    <source>
        <dbReference type="Google" id="ProtNLM"/>
    </source>
</evidence>
<name>A0ABP8HH48_9BACT</name>